<dbReference type="InterPro" id="IPR036388">
    <property type="entry name" value="WH-like_DNA-bd_sf"/>
</dbReference>
<gene>
    <name evidence="6" type="ORF">F0U60_27770</name>
</gene>
<dbReference type="InterPro" id="IPR058163">
    <property type="entry name" value="LysR-type_TF_proteobact-type"/>
</dbReference>
<reference evidence="6 7" key="1">
    <citation type="submission" date="2019-08" db="EMBL/GenBank/DDBJ databases">
        <title>Archangium and Cystobacter genomes.</title>
        <authorList>
            <person name="Chen I.-C.K."/>
            <person name="Wielgoss S."/>
        </authorList>
    </citation>
    <scope>NUCLEOTIDE SEQUENCE [LARGE SCALE GENOMIC DNA]</scope>
    <source>
        <strain evidence="6 7">Cbm 6</strain>
    </source>
</reference>
<dbReference type="PANTHER" id="PTHR30537:SF5">
    <property type="entry name" value="HTH-TYPE TRANSCRIPTIONAL ACTIVATOR TTDR-RELATED"/>
    <property type="match status" value="1"/>
</dbReference>
<dbReference type="Gene3D" id="1.10.10.10">
    <property type="entry name" value="Winged helix-like DNA-binding domain superfamily/Winged helix DNA-binding domain"/>
    <property type="match status" value="1"/>
</dbReference>
<feature type="domain" description="HTH lysR-type" evidence="5">
    <location>
        <begin position="6"/>
        <end position="63"/>
    </location>
</feature>
<accession>A0ABY9WWG5</accession>
<keyword evidence="2" id="KW-0805">Transcription regulation</keyword>
<dbReference type="Pfam" id="PF03466">
    <property type="entry name" value="LysR_substrate"/>
    <property type="match status" value="1"/>
</dbReference>
<evidence type="ECO:0000256" key="3">
    <source>
        <dbReference type="ARBA" id="ARBA00023125"/>
    </source>
</evidence>
<comment type="similarity">
    <text evidence="1">Belongs to the LysR transcriptional regulatory family.</text>
</comment>
<dbReference type="EMBL" id="CP043494">
    <property type="protein sequence ID" value="WNG47494.1"/>
    <property type="molecule type" value="Genomic_DNA"/>
</dbReference>
<dbReference type="InterPro" id="IPR005119">
    <property type="entry name" value="LysR_subst-bd"/>
</dbReference>
<dbReference type="CDD" id="cd08422">
    <property type="entry name" value="PBP2_CrgA_like"/>
    <property type="match status" value="1"/>
</dbReference>
<dbReference type="Gene3D" id="3.40.190.290">
    <property type="match status" value="1"/>
</dbReference>
<evidence type="ECO:0000313" key="6">
    <source>
        <dbReference type="EMBL" id="WNG47494.1"/>
    </source>
</evidence>
<keyword evidence="4" id="KW-0804">Transcription</keyword>
<sequence length="301" mass="33311">MGASLDDLVSMTVFARVVEANSFSGAAARLGLSKSAVSTRITALERRLGVQLLQRTTRRLSLTHEGARLYERCVHLLSVADEASDLLGHVGTIPEGTVRVAAPVGLSLHPLVSVLEKFAERYPRVQVELSVSDRQVDMLAEGFDVAMRLRPHPHERTLIERRLGTERTAICGAPSYFARRAPPQTPHDLTQHNCLRMKGSKWVFRGQGGPPILVPLSGTLVADDIAVVREAALEGMGLARLPRSLIDADLREGRLLTVLDAYVPDVFPITLVYPQRKHLPHRVRVFIDFVTEHFRKVFRGG</sequence>
<dbReference type="Pfam" id="PF00126">
    <property type="entry name" value="HTH_1"/>
    <property type="match status" value="1"/>
</dbReference>
<keyword evidence="3" id="KW-0238">DNA-binding</keyword>
<evidence type="ECO:0000256" key="4">
    <source>
        <dbReference type="ARBA" id="ARBA00023163"/>
    </source>
</evidence>
<dbReference type="PRINTS" id="PR00039">
    <property type="entry name" value="HTHLYSR"/>
</dbReference>
<organism evidence="6 7">
    <name type="scientific">Archangium minus</name>
    <dbReference type="NCBI Taxonomy" id="83450"/>
    <lineage>
        <taxon>Bacteria</taxon>
        <taxon>Pseudomonadati</taxon>
        <taxon>Myxococcota</taxon>
        <taxon>Myxococcia</taxon>
        <taxon>Myxococcales</taxon>
        <taxon>Cystobacterineae</taxon>
        <taxon>Archangiaceae</taxon>
        <taxon>Archangium</taxon>
    </lineage>
</organism>
<evidence type="ECO:0000259" key="5">
    <source>
        <dbReference type="PROSITE" id="PS50931"/>
    </source>
</evidence>
<dbReference type="PROSITE" id="PS50931">
    <property type="entry name" value="HTH_LYSR"/>
    <property type="match status" value="1"/>
</dbReference>
<dbReference type="SUPFAM" id="SSF53850">
    <property type="entry name" value="Periplasmic binding protein-like II"/>
    <property type="match status" value="1"/>
</dbReference>
<dbReference type="RefSeq" id="WP_395803897.1">
    <property type="nucleotide sequence ID" value="NZ_CP043494.1"/>
</dbReference>
<evidence type="ECO:0000256" key="2">
    <source>
        <dbReference type="ARBA" id="ARBA00023015"/>
    </source>
</evidence>
<dbReference type="InterPro" id="IPR036390">
    <property type="entry name" value="WH_DNA-bd_sf"/>
</dbReference>
<protein>
    <submittedName>
        <fullName evidence="6">LysR family transcriptional regulator</fullName>
    </submittedName>
</protein>
<dbReference type="SUPFAM" id="SSF46785">
    <property type="entry name" value="Winged helix' DNA-binding domain"/>
    <property type="match status" value="1"/>
</dbReference>
<name>A0ABY9WWG5_9BACT</name>
<proteinExistence type="inferred from homology"/>
<dbReference type="InterPro" id="IPR000847">
    <property type="entry name" value="LysR_HTH_N"/>
</dbReference>
<dbReference type="PANTHER" id="PTHR30537">
    <property type="entry name" value="HTH-TYPE TRANSCRIPTIONAL REGULATOR"/>
    <property type="match status" value="1"/>
</dbReference>
<evidence type="ECO:0000313" key="7">
    <source>
        <dbReference type="Proteomes" id="UP001611383"/>
    </source>
</evidence>
<keyword evidence="7" id="KW-1185">Reference proteome</keyword>
<evidence type="ECO:0000256" key="1">
    <source>
        <dbReference type="ARBA" id="ARBA00009437"/>
    </source>
</evidence>
<dbReference type="Proteomes" id="UP001611383">
    <property type="component" value="Chromosome"/>
</dbReference>